<comment type="caution">
    <text evidence="1">The sequence shown here is derived from an EMBL/GenBank/DDBJ whole genome shotgun (WGS) entry which is preliminary data.</text>
</comment>
<name>A0A5D0TTC0_9ACTN</name>
<dbReference type="Proteomes" id="UP000322634">
    <property type="component" value="Unassembled WGS sequence"/>
</dbReference>
<organism evidence="1 2">
    <name type="scientific">Actinomadura syzygii</name>
    <dbReference type="NCBI Taxonomy" id="1427538"/>
    <lineage>
        <taxon>Bacteria</taxon>
        <taxon>Bacillati</taxon>
        <taxon>Actinomycetota</taxon>
        <taxon>Actinomycetes</taxon>
        <taxon>Streptosporangiales</taxon>
        <taxon>Thermomonosporaceae</taxon>
        <taxon>Actinomadura</taxon>
    </lineage>
</organism>
<dbReference type="Pfam" id="PF11343">
    <property type="entry name" value="DUF3145"/>
    <property type="match status" value="1"/>
</dbReference>
<dbReference type="AlphaFoldDB" id="A0A5D0TTC0"/>
<dbReference type="EMBL" id="VSFF01000016">
    <property type="protein sequence ID" value="TYC08555.1"/>
    <property type="molecule type" value="Genomic_DNA"/>
</dbReference>
<evidence type="ECO:0000313" key="1">
    <source>
        <dbReference type="EMBL" id="TYC08555.1"/>
    </source>
</evidence>
<reference evidence="1 2" key="1">
    <citation type="submission" date="2019-08" db="EMBL/GenBank/DDBJ databases">
        <title>Actinomadura sp. nov. CYP1-5 isolated from mountain soil.</title>
        <authorList>
            <person name="Songsumanus A."/>
            <person name="Kuncharoen N."/>
            <person name="Kudo T."/>
            <person name="Yuki M."/>
            <person name="Igarashi Y."/>
            <person name="Tanasupawat S."/>
        </authorList>
    </citation>
    <scope>NUCLEOTIDE SEQUENCE [LARGE SCALE GENOMIC DNA]</scope>
    <source>
        <strain evidence="1 2">GKU157</strain>
    </source>
</reference>
<proteinExistence type="predicted"/>
<keyword evidence="2" id="KW-1185">Reference proteome</keyword>
<evidence type="ECO:0000313" key="2">
    <source>
        <dbReference type="Proteomes" id="UP000322634"/>
    </source>
</evidence>
<dbReference type="RefSeq" id="WP_148354819.1">
    <property type="nucleotide sequence ID" value="NZ_JBHSBF010000002.1"/>
</dbReference>
<sequence length="163" mass="17590">MSDRTPVQLRILDCPIEQAQAVIDVIEQTGLHLEHVEDGQPADDQLGLGLIYMDNAVVCGSAAKIANALHQAASGASWEVWEDPEQTWLGDLYRFTPALGLWSADCNSVGDPLFTSAQALGLIDERLPRARLETKLGIPHAEALRELATRNDGIVLSPSTGHA</sequence>
<gene>
    <name evidence="1" type="ORF">FXF65_37300</name>
</gene>
<dbReference type="OrthoDB" id="5198567at2"/>
<accession>A0A5D0TTC0</accession>
<protein>
    <submittedName>
        <fullName evidence="1">DUF3145 family protein</fullName>
    </submittedName>
</protein>
<dbReference type="InterPro" id="IPR021491">
    <property type="entry name" value="DUF3145"/>
</dbReference>